<dbReference type="Proteomes" id="UP000326198">
    <property type="component" value="Unassembled WGS sequence"/>
</dbReference>
<evidence type="ECO:0000313" key="3">
    <source>
        <dbReference type="Proteomes" id="UP000326198"/>
    </source>
</evidence>
<sequence>MRMASCHSYDSMMIATAPSCNLSSMSHLRAAPSSSPSRSPRILTPSSPTQQQQNMPSSPIQQRRSILITMGSCTWKFKNGFQCPCTSGSSISDLDVSQASCDDCLHPMLSHLNFPIHDATIPASHQSKIVRPFEIPPYAISRGKLVDEIIARVNHYHIVRVNGTPASGKTVLMNLVANKLLERYGHTTPIHSLTGWDPRISTIGWATHLERETGVHGRSWINYRAYLLLDEAQQSHWDHELWIDLFKRIEPGLSPFIILFMSYGSPNRGFAGFGDKKHMQTPMVFAAEQQISLRPEKGVKTHGRGLLWRPVGLLLNEDEAMEVIGRYASIVIRPSIALTPDLKQGFFACSNGHIGLLTGLTRVLQDVPALYELVRNGVGISWATASNILFREPLEFFENIKGYPFSRGLPPLDMLQDHYTAMVLKEAIACDGIYESKFATKNERLKQALENIWRNGWLHAEASGNDTFYVFASQIHRWYCHSLFTELVPDNDLNLTTPLQLAIDTITHFQPCQMANAPRSISARGNVSPLEDQYQKEFYRCLFPILDGHLIMSPEFIIKTGPKGGTIDFLIASKKWGLELLRERDQLVEHMRRFETGGQYYSMIQSGEMEQYIVLDFTNTAPKKPHPEYKGKLYHVVFSENYRKVDVIDTSDLSVVKSFVLMEHATPIV</sequence>
<accession>A0A5N7B4C3</accession>
<keyword evidence="3" id="KW-1185">Reference proteome</keyword>
<name>A0A5N7B4C3_9EURO</name>
<gene>
    <name evidence="2" type="ORF">BDV26DRAFT_264950</name>
</gene>
<dbReference type="OrthoDB" id="2364732at2759"/>
<evidence type="ECO:0000256" key="1">
    <source>
        <dbReference type="SAM" id="MobiDB-lite"/>
    </source>
</evidence>
<feature type="compositionally biased region" description="Low complexity" evidence="1">
    <location>
        <begin position="28"/>
        <end position="49"/>
    </location>
</feature>
<dbReference type="AlphaFoldDB" id="A0A5N7B4C3"/>
<protein>
    <submittedName>
        <fullName evidence="2">Uncharacterized protein</fullName>
    </submittedName>
</protein>
<dbReference type="EMBL" id="ML736234">
    <property type="protein sequence ID" value="KAE8376765.1"/>
    <property type="molecule type" value="Genomic_DNA"/>
</dbReference>
<dbReference type="InterPro" id="IPR027417">
    <property type="entry name" value="P-loop_NTPase"/>
</dbReference>
<organism evidence="2 3">
    <name type="scientific">Aspergillus bertholletiae</name>
    <dbReference type="NCBI Taxonomy" id="1226010"/>
    <lineage>
        <taxon>Eukaryota</taxon>
        <taxon>Fungi</taxon>
        <taxon>Dikarya</taxon>
        <taxon>Ascomycota</taxon>
        <taxon>Pezizomycotina</taxon>
        <taxon>Eurotiomycetes</taxon>
        <taxon>Eurotiomycetidae</taxon>
        <taxon>Eurotiales</taxon>
        <taxon>Aspergillaceae</taxon>
        <taxon>Aspergillus</taxon>
        <taxon>Aspergillus subgen. Circumdati</taxon>
    </lineage>
</organism>
<reference evidence="2 3" key="1">
    <citation type="submission" date="2019-04" db="EMBL/GenBank/DDBJ databases">
        <title>Friends and foes A comparative genomics studyof 23 Aspergillus species from section Flavi.</title>
        <authorList>
            <consortium name="DOE Joint Genome Institute"/>
            <person name="Kjaerbolling I."/>
            <person name="Vesth T."/>
            <person name="Frisvad J.C."/>
            <person name="Nybo J.L."/>
            <person name="Theobald S."/>
            <person name="Kildgaard S."/>
            <person name="Isbrandt T."/>
            <person name="Kuo A."/>
            <person name="Sato A."/>
            <person name="Lyhne E.K."/>
            <person name="Kogle M.E."/>
            <person name="Wiebenga A."/>
            <person name="Kun R.S."/>
            <person name="Lubbers R.J."/>
            <person name="Makela M.R."/>
            <person name="Barry K."/>
            <person name="Chovatia M."/>
            <person name="Clum A."/>
            <person name="Daum C."/>
            <person name="Haridas S."/>
            <person name="He G."/>
            <person name="LaButti K."/>
            <person name="Lipzen A."/>
            <person name="Mondo S."/>
            <person name="Riley R."/>
            <person name="Salamov A."/>
            <person name="Simmons B.A."/>
            <person name="Magnuson J.K."/>
            <person name="Henrissat B."/>
            <person name="Mortensen U.H."/>
            <person name="Larsen T.O."/>
            <person name="Devries R.P."/>
            <person name="Grigoriev I.V."/>
            <person name="Machida M."/>
            <person name="Baker S.E."/>
            <person name="Andersen M.R."/>
        </authorList>
    </citation>
    <scope>NUCLEOTIDE SEQUENCE [LARGE SCALE GENOMIC DNA]</scope>
    <source>
        <strain evidence="2 3">IBT 29228</strain>
    </source>
</reference>
<feature type="compositionally biased region" description="Polar residues" evidence="1">
    <location>
        <begin position="50"/>
        <end position="61"/>
    </location>
</feature>
<dbReference type="SUPFAM" id="SSF52540">
    <property type="entry name" value="P-loop containing nucleoside triphosphate hydrolases"/>
    <property type="match status" value="1"/>
</dbReference>
<evidence type="ECO:0000313" key="2">
    <source>
        <dbReference type="EMBL" id="KAE8376765.1"/>
    </source>
</evidence>
<proteinExistence type="predicted"/>
<feature type="region of interest" description="Disordered" evidence="1">
    <location>
        <begin position="26"/>
        <end position="61"/>
    </location>
</feature>